<feature type="region of interest" description="Disordered" evidence="1">
    <location>
        <begin position="33"/>
        <end position="54"/>
    </location>
</feature>
<reference evidence="2" key="1">
    <citation type="submission" date="2020-11" db="EMBL/GenBank/DDBJ databases">
        <authorList>
            <person name="Tran Van P."/>
        </authorList>
    </citation>
    <scope>NUCLEOTIDE SEQUENCE</scope>
</reference>
<sequence length="117" mass="12889">MVERVELWFTQNNKVMERCLLFFPHEPSLDDLGNSRQGPAPLLGHLETPSHHQTSPAFRTSFIVRMSSSSSSISSSPSSSLDSCYSMITSASSRVYQTVMSSFAAKYSSYVQSGANL</sequence>
<accession>A0A7R9CX82</accession>
<gene>
    <name evidence="2" type="ORF">TCEB3V08_LOCUS6893</name>
</gene>
<evidence type="ECO:0000256" key="1">
    <source>
        <dbReference type="SAM" id="MobiDB-lite"/>
    </source>
</evidence>
<dbReference type="AlphaFoldDB" id="A0A7R9CX82"/>
<organism evidence="2">
    <name type="scientific">Timema cristinae</name>
    <name type="common">Walking stick</name>
    <dbReference type="NCBI Taxonomy" id="61476"/>
    <lineage>
        <taxon>Eukaryota</taxon>
        <taxon>Metazoa</taxon>
        <taxon>Ecdysozoa</taxon>
        <taxon>Arthropoda</taxon>
        <taxon>Hexapoda</taxon>
        <taxon>Insecta</taxon>
        <taxon>Pterygota</taxon>
        <taxon>Neoptera</taxon>
        <taxon>Polyneoptera</taxon>
        <taxon>Phasmatodea</taxon>
        <taxon>Timematodea</taxon>
        <taxon>Timematoidea</taxon>
        <taxon>Timematidae</taxon>
        <taxon>Timema</taxon>
    </lineage>
</organism>
<name>A0A7R9CX82_TIMCR</name>
<dbReference type="EMBL" id="OC318790">
    <property type="protein sequence ID" value="CAD7403247.1"/>
    <property type="molecule type" value="Genomic_DNA"/>
</dbReference>
<evidence type="ECO:0000313" key="2">
    <source>
        <dbReference type="EMBL" id="CAD7403247.1"/>
    </source>
</evidence>
<protein>
    <submittedName>
        <fullName evidence="2">Uncharacterized protein</fullName>
    </submittedName>
</protein>
<proteinExistence type="predicted"/>